<dbReference type="EMBL" id="CXOJ01000023">
    <property type="protein sequence ID" value="CTP86262.1"/>
    <property type="molecule type" value="Genomic_DNA"/>
</dbReference>
<evidence type="ECO:0000256" key="1">
    <source>
        <dbReference type="SAM" id="Phobius"/>
    </source>
</evidence>
<feature type="transmembrane region" description="Helical" evidence="1">
    <location>
        <begin position="37"/>
        <end position="58"/>
    </location>
</feature>
<dbReference type="RefSeq" id="WP_053837762.1">
    <property type="nucleotide sequence ID" value="NZ_CP076251.1"/>
</dbReference>
<keyword evidence="1" id="KW-0812">Transmembrane</keyword>
<name>A0A0K2ZMR5_9XANT</name>
<keyword evidence="1" id="KW-1133">Transmembrane helix</keyword>
<dbReference type="Pfam" id="PF12365">
    <property type="entry name" value="DUF3649"/>
    <property type="match status" value="1"/>
</dbReference>
<organism evidence="2 3">
    <name type="scientific">Xanthomonas graminis pv. phlei</name>
    <dbReference type="NCBI Taxonomy" id="487906"/>
    <lineage>
        <taxon>Bacteria</taxon>
        <taxon>Pseudomonadati</taxon>
        <taxon>Pseudomonadota</taxon>
        <taxon>Gammaproteobacteria</taxon>
        <taxon>Lysobacterales</taxon>
        <taxon>Lysobacteraceae</taxon>
        <taxon>Xanthomonas</taxon>
        <taxon>Xanthomonas translucens group</taxon>
        <taxon>Xanthomonas graminis</taxon>
    </lineage>
</organism>
<feature type="transmembrane region" description="Helical" evidence="1">
    <location>
        <begin position="65"/>
        <end position="87"/>
    </location>
</feature>
<protein>
    <submittedName>
        <fullName evidence="2">Putative membrane protein</fullName>
    </submittedName>
</protein>
<accession>A0A0K2ZMR5</accession>
<reference evidence="2 3" key="1">
    <citation type="submission" date="2015-07" db="EMBL/GenBank/DDBJ databases">
        <authorList>
            <person name="Noorani M."/>
        </authorList>
    </citation>
    <scope>NUCLEOTIDE SEQUENCE [LARGE SCALE GENOMIC DNA]</scope>
    <source>
        <strain evidence="2">LMG730</strain>
    </source>
</reference>
<evidence type="ECO:0000313" key="2">
    <source>
        <dbReference type="EMBL" id="CTP86262.1"/>
    </source>
</evidence>
<dbReference type="InterPro" id="IPR022109">
    <property type="entry name" value="DUF3649"/>
</dbReference>
<feature type="transmembrane region" description="Helical" evidence="1">
    <location>
        <begin position="93"/>
        <end position="111"/>
    </location>
</feature>
<dbReference type="Proteomes" id="UP000045978">
    <property type="component" value="Unassembled WGS sequence"/>
</dbReference>
<proteinExistence type="predicted"/>
<sequence>MHPVPPAPLHDPHASRPPAVARRPLLPPWLGVLSRTLAAIFGGYALAAATSALLPLLWPTLRAQAVLSGMMLGILVCACSALWAFAARSATRAWLGIVALLAPMVLAIAWLPQHAP</sequence>
<keyword evidence="1" id="KW-0472">Membrane</keyword>
<gene>
    <name evidence="2" type="ORF">XTPLMG730_1403</name>
</gene>
<dbReference type="AlphaFoldDB" id="A0A0K2ZMR5"/>
<evidence type="ECO:0000313" key="3">
    <source>
        <dbReference type="Proteomes" id="UP000045978"/>
    </source>
</evidence>